<comment type="caution">
    <text evidence="1">The sequence shown here is derived from an EMBL/GenBank/DDBJ whole genome shotgun (WGS) entry which is preliminary data.</text>
</comment>
<protein>
    <submittedName>
        <fullName evidence="1">DUF3331 domain-containing protein</fullName>
    </submittedName>
</protein>
<organism evidence="1 2">
    <name type="scientific">Paraburkholderia elongata</name>
    <dbReference type="NCBI Taxonomy" id="2675747"/>
    <lineage>
        <taxon>Bacteria</taxon>
        <taxon>Pseudomonadati</taxon>
        <taxon>Pseudomonadota</taxon>
        <taxon>Betaproteobacteria</taxon>
        <taxon>Burkholderiales</taxon>
        <taxon>Burkholderiaceae</taxon>
        <taxon>Paraburkholderia</taxon>
    </lineage>
</organism>
<name>A0A972NLY5_9BURK</name>
<keyword evidence="2" id="KW-1185">Reference proteome</keyword>
<dbReference type="Proteomes" id="UP000655523">
    <property type="component" value="Unassembled WGS sequence"/>
</dbReference>
<dbReference type="InterPro" id="IPR021769">
    <property type="entry name" value="DUF3331"/>
</dbReference>
<sequence>MKRVFQLDPWSQTLAMLSSCSGLKPSDCDDEYFDQIRRRTSVLSGASRGKVKRPARNAGDTCATIRILERLSPSTVTLSWHDPTSLNYAEQVWWMGGAQKNGRCAVSGERILRGQSVYRPRRLGKDAPLNGSEMILSSVIVSACASSADIPHEGDEDGKRVLGCVISQGAEAGPAC</sequence>
<gene>
    <name evidence="1" type="ORF">GNZ13_08830</name>
</gene>
<proteinExistence type="predicted"/>
<dbReference type="EMBL" id="WOEZ01000043">
    <property type="protein sequence ID" value="NPT54709.1"/>
    <property type="molecule type" value="Genomic_DNA"/>
</dbReference>
<evidence type="ECO:0000313" key="2">
    <source>
        <dbReference type="Proteomes" id="UP000655523"/>
    </source>
</evidence>
<evidence type="ECO:0000313" key="1">
    <source>
        <dbReference type="EMBL" id="NPT54709.1"/>
    </source>
</evidence>
<reference evidence="1 2" key="1">
    <citation type="submission" date="2019-11" db="EMBL/GenBank/DDBJ databases">
        <title>Metabolism of dissolved organic matter in forest soils.</title>
        <authorList>
            <person name="Cyle K.T."/>
            <person name="Wilhelm R.C."/>
            <person name="Martinez C.E."/>
        </authorList>
    </citation>
    <scope>NUCLEOTIDE SEQUENCE [LARGE SCALE GENOMIC DNA]</scope>
    <source>
        <strain evidence="1 2">5N</strain>
    </source>
</reference>
<accession>A0A972NLY5</accession>
<dbReference type="AlphaFoldDB" id="A0A972NLY5"/>
<dbReference type="PROSITE" id="PS51257">
    <property type="entry name" value="PROKAR_LIPOPROTEIN"/>
    <property type="match status" value="1"/>
</dbReference>
<dbReference type="Pfam" id="PF11811">
    <property type="entry name" value="DUF3331"/>
    <property type="match status" value="1"/>
</dbReference>